<dbReference type="GeneID" id="70251381"/>
<dbReference type="GO" id="GO:0046872">
    <property type="term" value="F:metal ion binding"/>
    <property type="evidence" value="ECO:0007669"/>
    <property type="project" value="UniProtKB-KW"/>
</dbReference>
<proteinExistence type="predicted"/>
<feature type="domain" description="Aflatoxin regulatory protein" evidence="7">
    <location>
        <begin position="136"/>
        <end position="233"/>
    </location>
</feature>
<keyword evidence="2" id="KW-0805">Transcription regulation</keyword>
<protein>
    <recommendedName>
        <fullName evidence="7">Aflatoxin regulatory protein domain-containing protein</fullName>
    </recommendedName>
</protein>
<comment type="caution">
    <text evidence="8">The sequence shown here is derived from an EMBL/GenBank/DDBJ whole genome shotgun (WGS) entry which is preliminary data.</text>
</comment>
<evidence type="ECO:0000256" key="2">
    <source>
        <dbReference type="ARBA" id="ARBA00023015"/>
    </source>
</evidence>
<gene>
    <name evidence="8" type="ORF">BGW36DRAFT_432194</name>
</gene>
<reference evidence="8" key="1">
    <citation type="submission" date="2021-12" db="EMBL/GenBank/DDBJ databases">
        <title>Convergent genome expansion in fungi linked to evolution of root-endophyte symbiosis.</title>
        <authorList>
            <consortium name="DOE Joint Genome Institute"/>
            <person name="Ke Y.-H."/>
            <person name="Bonito G."/>
            <person name="Liao H.-L."/>
            <person name="Looney B."/>
            <person name="Rojas-Flechas A."/>
            <person name="Nash J."/>
            <person name="Hameed K."/>
            <person name="Schadt C."/>
            <person name="Martin F."/>
            <person name="Crous P.W."/>
            <person name="Miettinen O."/>
            <person name="Magnuson J.K."/>
            <person name="Labbe J."/>
            <person name="Jacobson D."/>
            <person name="Doktycz M.J."/>
            <person name="Veneault-Fourrey C."/>
            <person name="Kuo A."/>
            <person name="Mondo S."/>
            <person name="Calhoun S."/>
            <person name="Riley R."/>
            <person name="Ohm R."/>
            <person name="LaButti K."/>
            <person name="Andreopoulos B."/>
            <person name="Pangilinan J."/>
            <person name="Nolan M."/>
            <person name="Tritt A."/>
            <person name="Clum A."/>
            <person name="Lipzen A."/>
            <person name="Daum C."/>
            <person name="Barry K."/>
            <person name="Grigoriev I.V."/>
            <person name="Vilgalys R."/>
        </authorList>
    </citation>
    <scope>NUCLEOTIDE SEQUENCE</scope>
    <source>
        <strain evidence="8">PMI_201</strain>
    </source>
</reference>
<accession>A0AAD4KH61</accession>
<dbReference type="GO" id="GO:0006355">
    <property type="term" value="P:regulation of DNA-templated transcription"/>
    <property type="evidence" value="ECO:0007669"/>
    <property type="project" value="InterPro"/>
</dbReference>
<dbReference type="Proteomes" id="UP001201262">
    <property type="component" value="Unassembled WGS sequence"/>
</dbReference>
<evidence type="ECO:0000256" key="1">
    <source>
        <dbReference type="ARBA" id="ARBA00022723"/>
    </source>
</evidence>
<dbReference type="GO" id="GO:0003677">
    <property type="term" value="F:DNA binding"/>
    <property type="evidence" value="ECO:0007669"/>
    <property type="project" value="UniProtKB-KW"/>
</dbReference>
<sequence>MPHSQDIALPMDLDMNHSPLMTDHQKTPSSSDIHYDLEDELFQFSQVTAGSSSLASFPNISSESSSEAAFQSNMTGSEFENGSYQSAENFFSASSDTFPHIFGTTKSYQRHVPCYPTEDVPETNILKAIQPCTNQTESCMTQALKIFKNLHVPSTLCLSVCGKVPSATMSSPQTTDSILTANRQAIQAVSRIVNCTCSLNVPMQLVLVAIYNKLVVWYNALLPVNCNNDPFPSRSSPLAAHSSGTKGSTNSIPTFDQDDNREDYSKFVVNQPLLMGEYVFEPSLENKLRVQVVQSELKMMNYLRKILHERIQETRLDTSACYITPTSTTSEVSSDYSNNSTDIGCSGAEIQIDEASYKDVAAQSLVAFLEQQLQHTNEDSLMR</sequence>
<evidence type="ECO:0000256" key="5">
    <source>
        <dbReference type="ARBA" id="ARBA00023242"/>
    </source>
</evidence>
<dbReference type="RefSeq" id="XP_046067738.1">
    <property type="nucleotide sequence ID" value="XM_046221094.1"/>
</dbReference>
<dbReference type="Pfam" id="PF08493">
    <property type="entry name" value="AflR"/>
    <property type="match status" value="1"/>
</dbReference>
<evidence type="ECO:0000259" key="7">
    <source>
        <dbReference type="Pfam" id="PF08493"/>
    </source>
</evidence>
<dbReference type="GO" id="GO:0045122">
    <property type="term" value="P:aflatoxin biosynthetic process"/>
    <property type="evidence" value="ECO:0007669"/>
    <property type="project" value="InterPro"/>
</dbReference>
<dbReference type="InterPro" id="IPR013700">
    <property type="entry name" value="AflR"/>
</dbReference>
<dbReference type="EMBL" id="JAJTJA010000012">
    <property type="protein sequence ID" value="KAH8691646.1"/>
    <property type="molecule type" value="Genomic_DNA"/>
</dbReference>
<evidence type="ECO:0000313" key="9">
    <source>
        <dbReference type="Proteomes" id="UP001201262"/>
    </source>
</evidence>
<evidence type="ECO:0000256" key="4">
    <source>
        <dbReference type="ARBA" id="ARBA00023163"/>
    </source>
</evidence>
<feature type="compositionally biased region" description="Polar residues" evidence="6">
    <location>
        <begin position="235"/>
        <end position="254"/>
    </location>
</feature>
<feature type="region of interest" description="Disordered" evidence="6">
    <location>
        <begin position="235"/>
        <end position="258"/>
    </location>
</feature>
<organism evidence="8 9">
    <name type="scientific">Talaromyces proteolyticus</name>
    <dbReference type="NCBI Taxonomy" id="1131652"/>
    <lineage>
        <taxon>Eukaryota</taxon>
        <taxon>Fungi</taxon>
        <taxon>Dikarya</taxon>
        <taxon>Ascomycota</taxon>
        <taxon>Pezizomycotina</taxon>
        <taxon>Eurotiomycetes</taxon>
        <taxon>Eurotiomycetidae</taxon>
        <taxon>Eurotiales</taxon>
        <taxon>Trichocomaceae</taxon>
        <taxon>Talaromyces</taxon>
        <taxon>Talaromyces sect. Bacilispori</taxon>
    </lineage>
</organism>
<dbReference type="GO" id="GO:0005634">
    <property type="term" value="C:nucleus"/>
    <property type="evidence" value="ECO:0007669"/>
    <property type="project" value="InterPro"/>
</dbReference>
<keyword evidence="5" id="KW-0539">Nucleus</keyword>
<evidence type="ECO:0000313" key="8">
    <source>
        <dbReference type="EMBL" id="KAH8691646.1"/>
    </source>
</evidence>
<keyword evidence="1" id="KW-0479">Metal-binding</keyword>
<evidence type="ECO:0000256" key="6">
    <source>
        <dbReference type="SAM" id="MobiDB-lite"/>
    </source>
</evidence>
<keyword evidence="3" id="KW-0238">DNA-binding</keyword>
<keyword evidence="9" id="KW-1185">Reference proteome</keyword>
<dbReference type="AlphaFoldDB" id="A0AAD4KH61"/>
<evidence type="ECO:0000256" key="3">
    <source>
        <dbReference type="ARBA" id="ARBA00023125"/>
    </source>
</evidence>
<name>A0AAD4KH61_9EURO</name>
<keyword evidence="4" id="KW-0804">Transcription</keyword>